<evidence type="ECO:0000313" key="3">
    <source>
        <dbReference type="Proteomes" id="UP001381693"/>
    </source>
</evidence>
<sequence>SDHVYESIGDLLVPNPSPVYMAVSPNQRSPRRMSSSTLQQTSSKKWRSHGGKSSGDIPYELGRLTSERPMIRRASSASVNLYEPGSPLPRNSLYGTISRSARKEVYKPEMKYASS</sequence>
<feature type="compositionally biased region" description="Low complexity" evidence="1">
    <location>
        <begin position="34"/>
        <end position="43"/>
    </location>
</feature>
<dbReference type="AlphaFoldDB" id="A0AAN9AE69"/>
<gene>
    <name evidence="2" type="ORF">SK128_006553</name>
</gene>
<feature type="region of interest" description="Disordered" evidence="1">
    <location>
        <begin position="16"/>
        <end position="60"/>
    </location>
</feature>
<name>A0AAN9AE69_HALRR</name>
<reference evidence="2 3" key="1">
    <citation type="submission" date="2023-11" db="EMBL/GenBank/DDBJ databases">
        <title>Halocaridina rubra genome assembly.</title>
        <authorList>
            <person name="Smith C."/>
        </authorList>
    </citation>
    <scope>NUCLEOTIDE SEQUENCE [LARGE SCALE GENOMIC DNA]</scope>
    <source>
        <strain evidence="2">EP-1</strain>
        <tissue evidence="2">Whole</tissue>
    </source>
</reference>
<accession>A0AAN9AE69</accession>
<dbReference type="EMBL" id="JAXCGZ010005690">
    <property type="protein sequence ID" value="KAK7081157.1"/>
    <property type="molecule type" value="Genomic_DNA"/>
</dbReference>
<protein>
    <submittedName>
        <fullName evidence="2">Uncharacterized protein</fullName>
    </submittedName>
</protein>
<keyword evidence="3" id="KW-1185">Reference proteome</keyword>
<dbReference type="Proteomes" id="UP001381693">
    <property type="component" value="Unassembled WGS sequence"/>
</dbReference>
<proteinExistence type="predicted"/>
<comment type="caution">
    <text evidence="2">The sequence shown here is derived from an EMBL/GenBank/DDBJ whole genome shotgun (WGS) entry which is preliminary data.</text>
</comment>
<organism evidence="2 3">
    <name type="scientific">Halocaridina rubra</name>
    <name type="common">Hawaiian red shrimp</name>
    <dbReference type="NCBI Taxonomy" id="373956"/>
    <lineage>
        <taxon>Eukaryota</taxon>
        <taxon>Metazoa</taxon>
        <taxon>Ecdysozoa</taxon>
        <taxon>Arthropoda</taxon>
        <taxon>Crustacea</taxon>
        <taxon>Multicrustacea</taxon>
        <taxon>Malacostraca</taxon>
        <taxon>Eumalacostraca</taxon>
        <taxon>Eucarida</taxon>
        <taxon>Decapoda</taxon>
        <taxon>Pleocyemata</taxon>
        <taxon>Caridea</taxon>
        <taxon>Atyoidea</taxon>
        <taxon>Atyidae</taxon>
        <taxon>Halocaridina</taxon>
    </lineage>
</organism>
<feature type="non-terminal residue" evidence="2">
    <location>
        <position position="115"/>
    </location>
</feature>
<evidence type="ECO:0000313" key="2">
    <source>
        <dbReference type="EMBL" id="KAK7081157.1"/>
    </source>
</evidence>
<evidence type="ECO:0000256" key="1">
    <source>
        <dbReference type="SAM" id="MobiDB-lite"/>
    </source>
</evidence>
<feature type="non-terminal residue" evidence="2">
    <location>
        <position position="1"/>
    </location>
</feature>